<organism evidence="1 2">
    <name type="scientific">Pseudomonas putida</name>
    <name type="common">Arthrobacter siderocapsulatus</name>
    <dbReference type="NCBI Taxonomy" id="303"/>
    <lineage>
        <taxon>Bacteria</taxon>
        <taxon>Pseudomonadati</taxon>
        <taxon>Pseudomonadota</taxon>
        <taxon>Gammaproteobacteria</taxon>
        <taxon>Pseudomonadales</taxon>
        <taxon>Pseudomonadaceae</taxon>
        <taxon>Pseudomonas</taxon>
    </lineage>
</organism>
<protein>
    <submittedName>
        <fullName evidence="1">Uncharacterized protein</fullName>
    </submittedName>
</protein>
<dbReference type="RefSeq" id="WP_020307632.1">
    <property type="nucleotide sequence ID" value="NZ_AP015030.1"/>
</dbReference>
<proteinExistence type="predicted"/>
<name>A0A1L7NMY8_PSEPU</name>
<dbReference type="Proteomes" id="UP000218731">
    <property type="component" value="Plasmid pKF715A"/>
</dbReference>
<gene>
    <name evidence="1" type="ORF">KF715C_pA3400</name>
</gene>
<dbReference type="AlphaFoldDB" id="A0A1L7NMY8"/>
<keyword evidence="1" id="KW-0614">Plasmid</keyword>
<sequence length="138" mass="15292">MTDVIRVSREKVSEAITALLTVNNRRSNALKVPQDDETVYWQRKEWVEAAIRAGLDLESNVALLNSQPSTVDSQATELVTMPSDAICLLQAWQTHLGSCREACDEGGKRIWDRIDAVLEKVQPFADQPVQVQTLGGGE</sequence>
<evidence type="ECO:0000313" key="2">
    <source>
        <dbReference type="Proteomes" id="UP000218731"/>
    </source>
</evidence>
<dbReference type="EMBL" id="AP015030">
    <property type="protein sequence ID" value="BAW26845.1"/>
    <property type="molecule type" value="Genomic_DNA"/>
</dbReference>
<accession>A0A1L7NMY8</accession>
<reference evidence="1 2" key="1">
    <citation type="submission" date="2015-11" db="EMBL/GenBank/DDBJ databases">
        <title>Complete genome sequencing of a biphenyl-degrading bacterium, Pseudomonas putida KF715 (=NBRC110667).</title>
        <authorList>
            <person name="Suenaga H."/>
            <person name="Fujihara N."/>
            <person name="Watanabe T."/>
            <person name="Hirose J."/>
            <person name="Kimura N."/>
            <person name="Yamazoe A."/>
            <person name="Hosoyama A."/>
            <person name="Shimodaira J."/>
            <person name="Furukawa K."/>
        </authorList>
    </citation>
    <scope>NUCLEOTIDE SEQUENCE [LARGE SCALE GENOMIC DNA]</scope>
    <source>
        <strain evidence="1 2">KF715</strain>
        <plasmid evidence="2">Plasmid pkf715a dna</plasmid>
    </source>
</reference>
<evidence type="ECO:0000313" key="1">
    <source>
        <dbReference type="EMBL" id="BAW26845.1"/>
    </source>
</evidence>
<geneLocation type="plasmid" evidence="2">
    <name>pkf715a dna</name>
</geneLocation>